<evidence type="ECO:0000313" key="2">
    <source>
        <dbReference type="EMBL" id="GGB39721.1"/>
    </source>
</evidence>
<name>A0A916TC20_9SPHN</name>
<dbReference type="EMBL" id="BMIH01000004">
    <property type="protein sequence ID" value="GGB39721.1"/>
    <property type="molecule type" value="Genomic_DNA"/>
</dbReference>
<reference evidence="2" key="1">
    <citation type="journal article" date="2014" name="Int. J. Syst. Evol. Microbiol.">
        <title>Complete genome sequence of Corynebacterium casei LMG S-19264T (=DSM 44701T), isolated from a smear-ripened cheese.</title>
        <authorList>
            <consortium name="US DOE Joint Genome Institute (JGI-PGF)"/>
            <person name="Walter F."/>
            <person name="Albersmeier A."/>
            <person name="Kalinowski J."/>
            <person name="Ruckert C."/>
        </authorList>
    </citation>
    <scope>NUCLEOTIDE SEQUENCE</scope>
    <source>
        <strain evidence="2">CGMCC 1.15330</strain>
    </source>
</reference>
<sequence length="79" mass="8121">MSPASTVWPFTQRGAELAAGAAGATVSGRQPSGLRGCDERGQSQGEPSTSPSQKVSLGGRSVRQLGQNLIKKALPPCRT</sequence>
<protein>
    <submittedName>
        <fullName evidence="2">Uncharacterized protein</fullName>
    </submittedName>
</protein>
<dbReference type="Proteomes" id="UP000623067">
    <property type="component" value="Unassembled WGS sequence"/>
</dbReference>
<accession>A0A916TC20</accession>
<dbReference type="AlphaFoldDB" id="A0A916TC20"/>
<comment type="caution">
    <text evidence="2">The sequence shown here is derived from an EMBL/GenBank/DDBJ whole genome shotgun (WGS) entry which is preliminary data.</text>
</comment>
<reference evidence="2" key="2">
    <citation type="submission" date="2020-09" db="EMBL/GenBank/DDBJ databases">
        <authorList>
            <person name="Sun Q."/>
            <person name="Zhou Y."/>
        </authorList>
    </citation>
    <scope>NUCLEOTIDE SEQUENCE</scope>
    <source>
        <strain evidence="2">CGMCC 1.15330</strain>
    </source>
</reference>
<evidence type="ECO:0000313" key="3">
    <source>
        <dbReference type="Proteomes" id="UP000623067"/>
    </source>
</evidence>
<proteinExistence type="predicted"/>
<evidence type="ECO:0000256" key="1">
    <source>
        <dbReference type="SAM" id="MobiDB-lite"/>
    </source>
</evidence>
<keyword evidence="3" id="KW-1185">Reference proteome</keyword>
<feature type="compositionally biased region" description="Polar residues" evidence="1">
    <location>
        <begin position="42"/>
        <end position="55"/>
    </location>
</feature>
<organism evidence="2 3">
    <name type="scientific">Sphingomonas metalli</name>
    <dbReference type="NCBI Taxonomy" id="1779358"/>
    <lineage>
        <taxon>Bacteria</taxon>
        <taxon>Pseudomonadati</taxon>
        <taxon>Pseudomonadota</taxon>
        <taxon>Alphaproteobacteria</taxon>
        <taxon>Sphingomonadales</taxon>
        <taxon>Sphingomonadaceae</taxon>
        <taxon>Sphingomonas</taxon>
    </lineage>
</organism>
<feature type="region of interest" description="Disordered" evidence="1">
    <location>
        <begin position="21"/>
        <end position="79"/>
    </location>
</feature>
<gene>
    <name evidence="2" type="ORF">GCM10011380_31560</name>
</gene>